<name>A0A4R9G9K6_9LEPT</name>
<reference evidence="2" key="1">
    <citation type="journal article" date="2019" name="PLoS Negl. Trop. Dis.">
        <title>Revisiting the worldwide diversity of Leptospira species in the environment.</title>
        <authorList>
            <person name="Vincent A.T."/>
            <person name="Schiettekatte O."/>
            <person name="Bourhy P."/>
            <person name="Veyrier F.J."/>
            <person name="Picardeau M."/>
        </authorList>
    </citation>
    <scope>NUCLEOTIDE SEQUENCE [LARGE SCALE GENOMIC DNA]</scope>
    <source>
        <strain evidence="2">SSS9</strain>
    </source>
</reference>
<dbReference type="PANTHER" id="PTHR40400:SF1">
    <property type="entry name" value="SLR1512 PROTEIN"/>
    <property type="match status" value="1"/>
</dbReference>
<sequence>MDPKLILENLLNPPVLFFFLGIIAVLLKSGLEIPDALSKFFGMYLMFAIGFKGGFELAEAKFTSANLFTLIACSGMALFVPIYTFFVLRLKLDVHNAAAIAATYGSVSAGTFVTAHAFLNNMNLEFDGFLVAGLALMESPAIIIGVAIDRIAKKNAGAEFSWKELLREAFLGGSIFLLVGSLVIGMLTGESGWKAEKPFADALFKGMLSFFLLDMGLVAAKKLKDLKTAGPFLVIFALLVPLLNASIGLGLAKLIGMNAPDAFMFIILCASASYIAVGAAMRTSVPEANPSLYLPMSLAVTFPFNVIIGIPLYWFVVQHYL</sequence>
<feature type="transmembrane region" description="Helical" evidence="1">
    <location>
        <begin position="232"/>
        <end position="256"/>
    </location>
</feature>
<comment type="caution">
    <text evidence="2">The sequence shown here is derived from an EMBL/GenBank/DDBJ whole genome shotgun (WGS) entry which is preliminary data.</text>
</comment>
<feature type="transmembrane region" description="Helical" evidence="1">
    <location>
        <begin position="292"/>
        <end position="316"/>
    </location>
</feature>
<dbReference type="OrthoDB" id="345121at2"/>
<feature type="transmembrane region" description="Helical" evidence="1">
    <location>
        <begin position="98"/>
        <end position="117"/>
    </location>
</feature>
<dbReference type="AlphaFoldDB" id="A0A4R9G9K6"/>
<evidence type="ECO:0000313" key="3">
    <source>
        <dbReference type="Proteomes" id="UP000297453"/>
    </source>
</evidence>
<feature type="transmembrane region" description="Helical" evidence="1">
    <location>
        <begin position="6"/>
        <end position="27"/>
    </location>
</feature>
<evidence type="ECO:0000256" key="1">
    <source>
        <dbReference type="SAM" id="Phobius"/>
    </source>
</evidence>
<proteinExistence type="predicted"/>
<dbReference type="Proteomes" id="UP000297453">
    <property type="component" value="Unassembled WGS sequence"/>
</dbReference>
<keyword evidence="1" id="KW-0472">Membrane</keyword>
<evidence type="ECO:0000313" key="2">
    <source>
        <dbReference type="EMBL" id="TGK07965.1"/>
    </source>
</evidence>
<feature type="transmembrane region" description="Helical" evidence="1">
    <location>
        <begin position="169"/>
        <end position="187"/>
    </location>
</feature>
<keyword evidence="1" id="KW-0812">Transmembrane</keyword>
<accession>A0A4R9G9K6</accession>
<feature type="transmembrane region" description="Helical" evidence="1">
    <location>
        <begin position="36"/>
        <end position="55"/>
    </location>
</feature>
<gene>
    <name evidence="2" type="ORF">EHO59_07685</name>
</gene>
<dbReference type="EMBL" id="RQEP01000005">
    <property type="protein sequence ID" value="TGK07965.1"/>
    <property type="molecule type" value="Genomic_DNA"/>
</dbReference>
<dbReference type="Pfam" id="PF05982">
    <property type="entry name" value="Sbt_1"/>
    <property type="match status" value="1"/>
</dbReference>
<dbReference type="RefSeq" id="WP_135586351.1">
    <property type="nucleotide sequence ID" value="NZ_RQEP01000005.1"/>
</dbReference>
<dbReference type="PANTHER" id="PTHR40400">
    <property type="entry name" value="SLR1512 PROTEIN"/>
    <property type="match status" value="1"/>
</dbReference>
<dbReference type="InterPro" id="IPR010293">
    <property type="entry name" value="Sbt_1"/>
</dbReference>
<keyword evidence="3" id="KW-1185">Reference proteome</keyword>
<feature type="transmembrane region" description="Helical" evidence="1">
    <location>
        <begin position="262"/>
        <end position="280"/>
    </location>
</feature>
<feature type="transmembrane region" description="Helical" evidence="1">
    <location>
        <begin position="129"/>
        <end position="148"/>
    </location>
</feature>
<organism evidence="2 3">
    <name type="scientific">Leptospira semungkisensis</name>
    <dbReference type="NCBI Taxonomy" id="2484985"/>
    <lineage>
        <taxon>Bacteria</taxon>
        <taxon>Pseudomonadati</taxon>
        <taxon>Spirochaetota</taxon>
        <taxon>Spirochaetia</taxon>
        <taxon>Leptospirales</taxon>
        <taxon>Leptospiraceae</taxon>
        <taxon>Leptospira</taxon>
    </lineage>
</organism>
<keyword evidence="1" id="KW-1133">Transmembrane helix</keyword>
<protein>
    <submittedName>
        <fullName evidence="2">Sodium-dependent bicarbonate transport family permease</fullName>
    </submittedName>
</protein>
<feature type="transmembrane region" description="Helical" evidence="1">
    <location>
        <begin position="67"/>
        <end position="86"/>
    </location>
</feature>